<evidence type="ECO:0000256" key="1">
    <source>
        <dbReference type="SAM" id="SignalP"/>
    </source>
</evidence>
<keyword evidence="3" id="KW-1185">Reference proteome</keyword>
<feature type="chain" id="PRO_5040300323" description="Lysine 2,3-aminomutase" evidence="1">
    <location>
        <begin position="28"/>
        <end position="98"/>
    </location>
</feature>
<sequence length="98" mass="10666">MKMKKVLTGSALSLALLVSAAPAFATAASATSNTVSVEKEQKVITPQAYLKRVPLTGYPSRWSIPNKTVFMGVTLYLKEARQESDGTWTGIFEGWIND</sequence>
<dbReference type="RefSeq" id="WP_013352626.1">
    <property type="nucleotide sequence ID" value="NC_014551.1"/>
</dbReference>
<accession>A0A9P1JHT3</accession>
<reference evidence="2 3" key="1">
    <citation type="journal article" date="2011" name="Int. J. Syst. Evol. Microbiol.">
        <title>Relationship of Bacillus amyloliquefaciens clades associated with strains DSM 7T and FZB42T: a proposal for Bacillus amyloliquefaciens subsp. amyloliquefaciens subsp. nov. and Bacillus amyloliquefaciens subsp. plantarum subsp. nov. based on complete genome sequence comparisons.</title>
        <authorList>
            <person name="Borriss R."/>
            <person name="Chen X.H."/>
            <person name="Rueckert C."/>
            <person name="Blom J."/>
            <person name="Becker A."/>
            <person name="Baumgarth B."/>
            <person name="Fan B."/>
            <person name="Pukall R."/>
            <person name="Schumann P."/>
            <person name="Sproer C."/>
            <person name="Junge H."/>
            <person name="Vater J."/>
            <person name="Puhler A."/>
            <person name="Klenk H.P."/>
        </authorList>
    </citation>
    <scope>NUCLEOTIDE SEQUENCE [LARGE SCALE GENOMIC DNA]</scope>
    <source>
        <strain evidence="3">DSM 7</strain>
    </source>
</reference>
<reference evidence="3" key="2">
    <citation type="journal article" date="2011" name="J. Biotechnol.">
        <title>Genome sequence of B. amyloliquefaciens type strain DSM7(T) reveals differences to plant-associated B. amyloliquefaciens FZB42.</title>
        <authorList>
            <person name="Ruckert C."/>
            <person name="Blom J."/>
            <person name="Chen X."/>
            <person name="Reva O."/>
            <person name="Borriss R."/>
        </authorList>
    </citation>
    <scope>NUCLEOTIDE SEQUENCE [LARGE SCALE GENOMIC DNA]</scope>
    <source>
        <strain evidence="3">DSM 7</strain>
    </source>
</reference>
<evidence type="ECO:0000313" key="2">
    <source>
        <dbReference type="EMBL" id="CBI43235.1"/>
    </source>
</evidence>
<dbReference type="EMBL" id="FN597644">
    <property type="protein sequence ID" value="CBI43235.1"/>
    <property type="molecule type" value="Genomic_DNA"/>
</dbReference>
<keyword evidence="1" id="KW-0732">Signal</keyword>
<evidence type="ECO:0008006" key="4">
    <source>
        <dbReference type="Google" id="ProtNLM"/>
    </source>
</evidence>
<evidence type="ECO:0000313" key="3">
    <source>
        <dbReference type="Proteomes" id="UP000006562"/>
    </source>
</evidence>
<organism evidence="2 3">
    <name type="scientific">Bacillus amyloliquefaciens (strain ATCC 23350 / DSM 7 / BCRC 11601 / CCUG 28519 / NBRC 15535 / NRRL B-14393 / F)</name>
    <dbReference type="NCBI Taxonomy" id="692420"/>
    <lineage>
        <taxon>Bacteria</taxon>
        <taxon>Bacillati</taxon>
        <taxon>Bacillota</taxon>
        <taxon>Bacilli</taxon>
        <taxon>Bacillales</taxon>
        <taxon>Bacillaceae</taxon>
        <taxon>Bacillus</taxon>
        <taxon>Bacillus amyloliquefaciens group</taxon>
    </lineage>
</organism>
<dbReference type="AlphaFoldDB" id="A0A9P1JHT3"/>
<gene>
    <name evidence="2" type="ordered locus">BAMF_2109</name>
</gene>
<proteinExistence type="predicted"/>
<name>A0A9P1JHT3_BACAS</name>
<dbReference type="KEGG" id="bao:BAMF_2109"/>
<dbReference type="Proteomes" id="UP000006562">
    <property type="component" value="Chromosome"/>
</dbReference>
<feature type="signal peptide" evidence="1">
    <location>
        <begin position="1"/>
        <end position="27"/>
    </location>
</feature>
<protein>
    <recommendedName>
        <fullName evidence="4">Lysine 2,3-aminomutase</fullName>
    </recommendedName>
</protein>